<accession>A0A067EGQ8</accession>
<organism evidence="1 2">
    <name type="scientific">Citrus sinensis</name>
    <name type="common">Sweet orange</name>
    <name type="synonym">Citrus aurantium var. sinensis</name>
    <dbReference type="NCBI Taxonomy" id="2711"/>
    <lineage>
        <taxon>Eukaryota</taxon>
        <taxon>Viridiplantae</taxon>
        <taxon>Streptophyta</taxon>
        <taxon>Embryophyta</taxon>
        <taxon>Tracheophyta</taxon>
        <taxon>Spermatophyta</taxon>
        <taxon>Magnoliopsida</taxon>
        <taxon>eudicotyledons</taxon>
        <taxon>Gunneridae</taxon>
        <taxon>Pentapetalae</taxon>
        <taxon>rosids</taxon>
        <taxon>malvids</taxon>
        <taxon>Sapindales</taxon>
        <taxon>Rutaceae</taxon>
        <taxon>Aurantioideae</taxon>
        <taxon>Citrus</taxon>
    </lineage>
</organism>
<dbReference type="EMBL" id="KK785091">
    <property type="protein sequence ID" value="KDO50101.1"/>
    <property type="molecule type" value="Genomic_DNA"/>
</dbReference>
<gene>
    <name evidence="1" type="ORF">CISIN_1g0360741mg</name>
</gene>
<name>A0A067EGQ8_CITSI</name>
<feature type="non-terminal residue" evidence="1">
    <location>
        <position position="73"/>
    </location>
</feature>
<proteinExistence type="predicted"/>
<reference evidence="1 2" key="1">
    <citation type="submission" date="2014-04" db="EMBL/GenBank/DDBJ databases">
        <authorList>
            <consortium name="International Citrus Genome Consortium"/>
            <person name="Gmitter F."/>
            <person name="Chen C."/>
            <person name="Farmerie W."/>
            <person name="Harkins T."/>
            <person name="Desany B."/>
            <person name="Mohiuddin M."/>
            <person name="Kodira C."/>
            <person name="Borodovsky M."/>
            <person name="Lomsadze A."/>
            <person name="Burns P."/>
            <person name="Jenkins J."/>
            <person name="Prochnik S."/>
            <person name="Shu S."/>
            <person name="Chapman J."/>
            <person name="Pitluck S."/>
            <person name="Schmutz J."/>
            <person name="Rokhsar D."/>
        </authorList>
    </citation>
    <scope>NUCLEOTIDE SEQUENCE</scope>
</reference>
<keyword evidence="2" id="KW-1185">Reference proteome</keyword>
<evidence type="ECO:0000313" key="1">
    <source>
        <dbReference type="EMBL" id="KDO50101.1"/>
    </source>
</evidence>
<dbReference type="Proteomes" id="UP000027120">
    <property type="component" value="Unassembled WGS sequence"/>
</dbReference>
<dbReference type="AlphaFoldDB" id="A0A067EGQ8"/>
<evidence type="ECO:0000313" key="2">
    <source>
        <dbReference type="Proteomes" id="UP000027120"/>
    </source>
</evidence>
<sequence>MEMNFIPYHHHLVNSLSNHHHPKNNHLREEEGDDASLSLRNLSKLILPPLGVSSYNQNQTKSKWIISPMDSRY</sequence>
<protein>
    <submittedName>
        <fullName evidence="1">Uncharacterized protein</fullName>
    </submittedName>
</protein>